<dbReference type="AlphaFoldDB" id="A0ABD2IYW9"/>
<sequence>MGQKCCFCFCATVRRLLLPFSVLFLLAFLLSEFASPAMAFPSVPRNFPNAADDHRQKRLMLHTSALTRRSLEKLVERIVASGYSPDGIIAIRPGKK</sequence>
<accession>A0ABD2IYW9</accession>
<keyword evidence="3" id="KW-1185">Reference proteome</keyword>
<keyword evidence="1" id="KW-0732">Signal</keyword>
<proteinExistence type="predicted"/>
<feature type="signal peptide" evidence="1">
    <location>
        <begin position="1"/>
        <end position="39"/>
    </location>
</feature>
<dbReference type="EMBL" id="JBICCN010000254">
    <property type="protein sequence ID" value="KAL3083402.1"/>
    <property type="molecule type" value="Genomic_DNA"/>
</dbReference>
<evidence type="ECO:0000313" key="3">
    <source>
        <dbReference type="Proteomes" id="UP001620645"/>
    </source>
</evidence>
<evidence type="ECO:0000256" key="1">
    <source>
        <dbReference type="SAM" id="SignalP"/>
    </source>
</evidence>
<comment type="caution">
    <text evidence="2">The sequence shown here is derived from an EMBL/GenBank/DDBJ whole genome shotgun (WGS) entry which is preliminary data.</text>
</comment>
<protein>
    <submittedName>
        <fullName evidence="2">Uncharacterized protein</fullName>
    </submittedName>
</protein>
<evidence type="ECO:0000313" key="2">
    <source>
        <dbReference type="EMBL" id="KAL3083402.1"/>
    </source>
</evidence>
<name>A0ABD2IYW9_HETSC</name>
<organism evidence="2 3">
    <name type="scientific">Heterodera schachtii</name>
    <name type="common">Sugarbeet cyst nematode worm</name>
    <name type="synonym">Tylenchus schachtii</name>
    <dbReference type="NCBI Taxonomy" id="97005"/>
    <lineage>
        <taxon>Eukaryota</taxon>
        <taxon>Metazoa</taxon>
        <taxon>Ecdysozoa</taxon>
        <taxon>Nematoda</taxon>
        <taxon>Chromadorea</taxon>
        <taxon>Rhabditida</taxon>
        <taxon>Tylenchina</taxon>
        <taxon>Tylenchomorpha</taxon>
        <taxon>Tylenchoidea</taxon>
        <taxon>Heteroderidae</taxon>
        <taxon>Heteroderinae</taxon>
        <taxon>Heterodera</taxon>
    </lineage>
</organism>
<feature type="chain" id="PRO_5044882593" evidence="1">
    <location>
        <begin position="40"/>
        <end position="96"/>
    </location>
</feature>
<reference evidence="2 3" key="1">
    <citation type="submission" date="2024-10" db="EMBL/GenBank/DDBJ databases">
        <authorList>
            <person name="Kim D."/>
        </authorList>
    </citation>
    <scope>NUCLEOTIDE SEQUENCE [LARGE SCALE GENOMIC DNA]</scope>
    <source>
        <strain evidence="2">Taebaek</strain>
    </source>
</reference>
<gene>
    <name evidence="2" type="ORF">niasHS_011204</name>
</gene>
<dbReference type="Proteomes" id="UP001620645">
    <property type="component" value="Unassembled WGS sequence"/>
</dbReference>